<evidence type="ECO:0000256" key="1">
    <source>
        <dbReference type="ARBA" id="ARBA00000215"/>
    </source>
</evidence>
<dbReference type="Pfam" id="PF06237">
    <property type="entry name" value="SLC52_ribofla_tr"/>
    <property type="match status" value="1"/>
</dbReference>
<keyword evidence="8 9" id="KW-0472">Membrane</keyword>
<feature type="transmembrane region" description="Helical" evidence="9">
    <location>
        <begin position="33"/>
        <end position="54"/>
    </location>
</feature>
<feature type="transmembrane region" description="Helical" evidence="9">
    <location>
        <begin position="311"/>
        <end position="333"/>
    </location>
</feature>
<comment type="function">
    <text evidence="9">Plasma membrane transporter mediating the uptake by cells of the water soluble vitamin B2/riboflavin that plays a key role in biochemical oxidation-reduction reactions of the carbohydrate, lipid, and amino acid metabolism.</text>
</comment>
<feature type="transmembrane region" description="Helical" evidence="9">
    <location>
        <begin position="183"/>
        <end position="206"/>
    </location>
</feature>
<evidence type="ECO:0000256" key="3">
    <source>
        <dbReference type="ARBA" id="ARBA00006366"/>
    </source>
</evidence>
<dbReference type="InterPro" id="IPR009357">
    <property type="entry name" value="Riboflavin_transptr"/>
</dbReference>
<comment type="similarity">
    <text evidence="3 9">Belongs to the riboflavin transporter family.</text>
</comment>
<evidence type="ECO:0000313" key="10">
    <source>
        <dbReference type="EnsemblMetazoa" id="CapteP198178"/>
    </source>
</evidence>
<reference evidence="10" key="3">
    <citation type="submission" date="2015-06" db="UniProtKB">
        <authorList>
            <consortium name="EnsemblMetazoa"/>
        </authorList>
    </citation>
    <scope>IDENTIFICATION</scope>
</reference>
<keyword evidence="6 9" id="KW-0812">Transmembrane</keyword>
<feature type="transmembrane region" description="Helical" evidence="9">
    <location>
        <begin position="280"/>
        <end position="299"/>
    </location>
</feature>
<evidence type="ECO:0000256" key="9">
    <source>
        <dbReference type="RuleBase" id="RU368035"/>
    </source>
</evidence>
<comment type="catalytic activity">
    <reaction evidence="1 9">
        <text>riboflavin(in) = riboflavin(out)</text>
        <dbReference type="Rhea" id="RHEA:35015"/>
        <dbReference type="ChEBI" id="CHEBI:57986"/>
    </reaction>
</comment>
<keyword evidence="11" id="KW-1185">Reference proteome</keyword>
<keyword evidence="5 9" id="KW-1003">Cell membrane</keyword>
<dbReference type="PANTHER" id="PTHR12929">
    <property type="entry name" value="SOLUTE CARRIER FAMILY 52"/>
    <property type="match status" value="1"/>
</dbReference>
<proteinExistence type="inferred from homology"/>
<keyword evidence="4 9" id="KW-0813">Transport</keyword>
<evidence type="ECO:0000256" key="2">
    <source>
        <dbReference type="ARBA" id="ARBA00004651"/>
    </source>
</evidence>
<dbReference type="PANTHER" id="PTHR12929:SF10">
    <property type="entry name" value="RIBOFLAVIN TRANSPORTER"/>
    <property type="match status" value="1"/>
</dbReference>
<dbReference type="OMA" id="ITWVIFV"/>
<reference evidence="11" key="2">
    <citation type="journal article" date="2013" name="Nature">
        <title>Insights into bilaterian evolution from three spiralian genomes.</title>
        <authorList>
            <person name="Simakov O."/>
            <person name="Marletaz F."/>
            <person name="Cho S.J."/>
            <person name="Edsinger-Gonzales E."/>
            <person name="Havlak P."/>
            <person name="Hellsten U."/>
            <person name="Kuo D.H."/>
            <person name="Larsson T."/>
            <person name="Lv J."/>
            <person name="Arendt D."/>
            <person name="Savage R."/>
            <person name="Osoegawa K."/>
            <person name="de Jong P."/>
            <person name="Grimwood J."/>
            <person name="Chapman J.A."/>
            <person name="Shapiro H."/>
            <person name="Aerts A."/>
            <person name="Otillar R.P."/>
            <person name="Terry A.Y."/>
            <person name="Boore J.L."/>
            <person name="Grigoriev I.V."/>
            <person name="Lindberg D.R."/>
            <person name="Seaver E.C."/>
            <person name="Weisblat D.A."/>
            <person name="Putnam N.H."/>
            <person name="Rokhsar D.S."/>
        </authorList>
    </citation>
    <scope>NUCLEOTIDE SEQUENCE</scope>
    <source>
        <strain evidence="11">I ESC-2004</strain>
    </source>
</reference>
<comment type="subcellular location">
    <subcellularLocation>
        <location evidence="2 9">Cell membrane</location>
        <topology evidence="2 9">Multi-pass membrane protein</topology>
    </subcellularLocation>
</comment>
<evidence type="ECO:0000256" key="6">
    <source>
        <dbReference type="ARBA" id="ARBA00022692"/>
    </source>
</evidence>
<dbReference type="HOGENOM" id="CLU_034789_1_0_1"/>
<dbReference type="AlphaFoldDB" id="X1ZYC8"/>
<accession>X1ZYC8</accession>
<sequence>MICIFSWSSWMDIQGLWTQMPTFVKELPEGWSLPSYFVVLIQCSAVVPLTYGVIARRCSNSGRNQLEVIMVYAIIAVGLLSLTLLFFFWDVTVLVAGQERSLPTLLLFFLLAMVDTTSSVVYLPYMARFKPQYINVYMIGEDTCGFLTGALAMIQKTAEDETCANSSANSTLNSVETSAEPRFSLSAFVAVLVGMMALCMVAFTILHFAPFARKEMVEHDVNEMAKHDAEEAMAEHNYDTVHQGFKGIQTSSHQDISRPDGDRITRLVARRGTTSRERNLIYFYLFWTSFVIFGFFSSIQSFSTLPYGTVAYTLAIKLTCIINPLSSIALFLLPQRSLRIISALIALSSVLVSGHVFLASTSPSPPLRDHIIGKICVVVSTLLLFGALCFCRVSMVAILRGGRRASRALFYAGAAIQSGAFTGGVTSFVLVNVFEVFRRPPPCP</sequence>
<evidence type="ECO:0000256" key="7">
    <source>
        <dbReference type="ARBA" id="ARBA00022989"/>
    </source>
</evidence>
<dbReference type="EnsemblMetazoa" id="CapteT198178">
    <property type="protein sequence ID" value="CapteP198178"/>
    <property type="gene ID" value="CapteG198178"/>
</dbReference>
<dbReference type="OrthoDB" id="9995836at2759"/>
<name>X1ZYC8_CAPTE</name>
<dbReference type="EMBL" id="AMQN01000180">
    <property type="status" value="NOT_ANNOTATED_CDS"/>
    <property type="molecule type" value="Genomic_DNA"/>
</dbReference>
<dbReference type="GO" id="GO:0032217">
    <property type="term" value="F:riboflavin transmembrane transporter activity"/>
    <property type="evidence" value="ECO:0007669"/>
    <property type="project" value="UniProtKB-UniRule"/>
</dbReference>
<keyword evidence="7 9" id="KW-1133">Transmembrane helix</keyword>
<dbReference type="Proteomes" id="UP000014760">
    <property type="component" value="Unassembled WGS sequence"/>
</dbReference>
<dbReference type="GO" id="GO:0005886">
    <property type="term" value="C:plasma membrane"/>
    <property type="evidence" value="ECO:0007669"/>
    <property type="project" value="UniProtKB-SubCell"/>
</dbReference>
<evidence type="ECO:0000256" key="5">
    <source>
        <dbReference type="ARBA" id="ARBA00022475"/>
    </source>
</evidence>
<evidence type="ECO:0000256" key="8">
    <source>
        <dbReference type="ARBA" id="ARBA00023136"/>
    </source>
</evidence>
<organism evidence="10 11">
    <name type="scientific">Capitella teleta</name>
    <name type="common">Polychaete worm</name>
    <dbReference type="NCBI Taxonomy" id="283909"/>
    <lineage>
        <taxon>Eukaryota</taxon>
        <taxon>Metazoa</taxon>
        <taxon>Spiralia</taxon>
        <taxon>Lophotrochozoa</taxon>
        <taxon>Annelida</taxon>
        <taxon>Polychaeta</taxon>
        <taxon>Sedentaria</taxon>
        <taxon>Scolecida</taxon>
        <taxon>Capitellidae</taxon>
        <taxon>Capitella</taxon>
    </lineage>
</organism>
<evidence type="ECO:0000313" key="11">
    <source>
        <dbReference type="Proteomes" id="UP000014760"/>
    </source>
</evidence>
<feature type="transmembrane region" description="Helical" evidence="9">
    <location>
        <begin position="101"/>
        <end position="123"/>
    </location>
</feature>
<evidence type="ECO:0000256" key="4">
    <source>
        <dbReference type="ARBA" id="ARBA00022448"/>
    </source>
</evidence>
<feature type="transmembrane region" description="Helical" evidence="9">
    <location>
        <begin position="340"/>
        <end position="359"/>
    </location>
</feature>
<protein>
    <recommendedName>
        <fullName evidence="9">Riboflavin transporter</fullName>
    </recommendedName>
</protein>
<feature type="transmembrane region" description="Helical" evidence="9">
    <location>
        <begin position="371"/>
        <end position="397"/>
    </location>
</feature>
<feature type="transmembrane region" description="Helical" evidence="9">
    <location>
        <begin position="409"/>
        <end position="434"/>
    </location>
</feature>
<feature type="transmembrane region" description="Helical" evidence="9">
    <location>
        <begin position="135"/>
        <end position="154"/>
    </location>
</feature>
<feature type="transmembrane region" description="Helical" evidence="9">
    <location>
        <begin position="66"/>
        <end position="89"/>
    </location>
</feature>
<reference evidence="11" key="1">
    <citation type="submission" date="2012-12" db="EMBL/GenBank/DDBJ databases">
        <authorList>
            <person name="Hellsten U."/>
            <person name="Grimwood J."/>
            <person name="Chapman J.A."/>
            <person name="Shapiro H."/>
            <person name="Aerts A."/>
            <person name="Otillar R.P."/>
            <person name="Terry A.Y."/>
            <person name="Boore J.L."/>
            <person name="Simakov O."/>
            <person name="Marletaz F."/>
            <person name="Cho S.-J."/>
            <person name="Edsinger-Gonzales E."/>
            <person name="Havlak P."/>
            <person name="Kuo D.-H."/>
            <person name="Larsson T."/>
            <person name="Lv J."/>
            <person name="Arendt D."/>
            <person name="Savage R."/>
            <person name="Osoegawa K."/>
            <person name="de Jong P."/>
            <person name="Lindberg D.R."/>
            <person name="Seaver E.C."/>
            <person name="Weisblat D.A."/>
            <person name="Putnam N.H."/>
            <person name="Grigoriev I.V."/>
            <person name="Rokhsar D.S."/>
        </authorList>
    </citation>
    <scope>NUCLEOTIDE SEQUENCE</scope>
    <source>
        <strain evidence="11">I ESC-2004</strain>
    </source>
</reference>